<proteinExistence type="predicted"/>
<reference evidence="2" key="1">
    <citation type="submission" date="2021-02" db="EMBL/GenBank/DDBJ databases">
        <title>Skermanella TT6 skin isolate.</title>
        <authorList>
            <person name="Lee K."/>
            <person name="Ganzorig M."/>
        </authorList>
    </citation>
    <scope>NUCLEOTIDE SEQUENCE</scope>
    <source>
        <strain evidence="2">TT6</strain>
    </source>
</reference>
<dbReference type="Proteomes" id="UP000595197">
    <property type="component" value="Chromosome"/>
</dbReference>
<organism evidence="2 3">
    <name type="scientific">Skermanella cutis</name>
    <dbReference type="NCBI Taxonomy" id="2775420"/>
    <lineage>
        <taxon>Bacteria</taxon>
        <taxon>Pseudomonadati</taxon>
        <taxon>Pseudomonadota</taxon>
        <taxon>Alphaproteobacteria</taxon>
        <taxon>Rhodospirillales</taxon>
        <taxon>Azospirillaceae</taxon>
        <taxon>Skermanella</taxon>
    </lineage>
</organism>
<name>A0ABX7B470_9PROT</name>
<accession>A0ABX7B470</accession>
<protein>
    <submittedName>
        <fullName evidence="2">Uncharacterized protein</fullName>
    </submittedName>
</protein>
<evidence type="ECO:0000313" key="3">
    <source>
        <dbReference type="Proteomes" id="UP000595197"/>
    </source>
</evidence>
<dbReference type="EMBL" id="CP067420">
    <property type="protein sequence ID" value="QQP89128.1"/>
    <property type="molecule type" value="Genomic_DNA"/>
</dbReference>
<sequence length="236" mass="25264">MDATIIPLTSRRSSQPGAEPDFNPDRHLALEPPAWSLDLSPGGEAGRRHRPPITAPFRVLSRDGVAAAARRGGSAKFLADLARHPAVAGAVGGLMGTHVIPAPVRTGESSDLILSLADDSAWPAGFGMLQLPGTVLRQTARMPAAYARLTYVPEDAPVTLRDLEAGVGDAERARVAWMRHKALVSHRKLGRLLDSPDAECDRRTLAHELWEALSDAEQALEALSSESEGLEIFYAS</sequence>
<evidence type="ECO:0000313" key="2">
    <source>
        <dbReference type="EMBL" id="QQP89128.1"/>
    </source>
</evidence>
<gene>
    <name evidence="2" type="ORF">IGS68_24545</name>
</gene>
<dbReference type="RefSeq" id="WP_201074987.1">
    <property type="nucleotide sequence ID" value="NZ_CP067420.1"/>
</dbReference>
<evidence type="ECO:0000256" key="1">
    <source>
        <dbReference type="SAM" id="MobiDB-lite"/>
    </source>
</evidence>
<keyword evidence="3" id="KW-1185">Reference proteome</keyword>
<feature type="region of interest" description="Disordered" evidence="1">
    <location>
        <begin position="1"/>
        <end position="53"/>
    </location>
</feature>